<sequence length="87" mass="9967">MPSRSFSKYLNPPRPEERNSRISSLHHAVMLPPRGSLFKIVSWSEDSIIQKISDFINTPDPDIIVQPESGLQPCHILSLRNYTTTDY</sequence>
<evidence type="ECO:0000313" key="2">
    <source>
        <dbReference type="EMBL" id="GFY53315.1"/>
    </source>
</evidence>
<keyword evidence="3" id="KW-1185">Reference proteome</keyword>
<evidence type="ECO:0000313" key="3">
    <source>
        <dbReference type="Proteomes" id="UP000886998"/>
    </source>
</evidence>
<proteinExistence type="predicted"/>
<dbReference type="AlphaFoldDB" id="A0A8X6XGR1"/>
<gene>
    <name evidence="2" type="ORF">TNIN_383361</name>
</gene>
<comment type="caution">
    <text evidence="2">The sequence shown here is derived from an EMBL/GenBank/DDBJ whole genome shotgun (WGS) entry which is preliminary data.</text>
</comment>
<feature type="region of interest" description="Disordered" evidence="1">
    <location>
        <begin position="1"/>
        <end position="20"/>
    </location>
</feature>
<evidence type="ECO:0000256" key="1">
    <source>
        <dbReference type="SAM" id="MobiDB-lite"/>
    </source>
</evidence>
<reference evidence="2" key="1">
    <citation type="submission" date="2020-08" db="EMBL/GenBank/DDBJ databases">
        <title>Multicomponent nature underlies the extraordinary mechanical properties of spider dragline silk.</title>
        <authorList>
            <person name="Kono N."/>
            <person name="Nakamura H."/>
            <person name="Mori M."/>
            <person name="Yoshida Y."/>
            <person name="Ohtoshi R."/>
            <person name="Malay A.D."/>
            <person name="Moran D.A.P."/>
            <person name="Tomita M."/>
            <person name="Numata K."/>
            <person name="Arakawa K."/>
        </authorList>
    </citation>
    <scope>NUCLEOTIDE SEQUENCE</scope>
</reference>
<name>A0A8X6XGR1_9ARAC</name>
<dbReference type="Proteomes" id="UP000886998">
    <property type="component" value="Unassembled WGS sequence"/>
</dbReference>
<organism evidence="2 3">
    <name type="scientific">Trichonephila inaurata madagascariensis</name>
    <dbReference type="NCBI Taxonomy" id="2747483"/>
    <lineage>
        <taxon>Eukaryota</taxon>
        <taxon>Metazoa</taxon>
        <taxon>Ecdysozoa</taxon>
        <taxon>Arthropoda</taxon>
        <taxon>Chelicerata</taxon>
        <taxon>Arachnida</taxon>
        <taxon>Araneae</taxon>
        <taxon>Araneomorphae</taxon>
        <taxon>Entelegynae</taxon>
        <taxon>Araneoidea</taxon>
        <taxon>Nephilidae</taxon>
        <taxon>Trichonephila</taxon>
        <taxon>Trichonephila inaurata</taxon>
    </lineage>
</organism>
<protein>
    <submittedName>
        <fullName evidence="2">Uncharacterized protein</fullName>
    </submittedName>
</protein>
<accession>A0A8X6XGR1</accession>
<dbReference type="EMBL" id="BMAV01009217">
    <property type="protein sequence ID" value="GFY53315.1"/>
    <property type="molecule type" value="Genomic_DNA"/>
</dbReference>